<sequence length="619" mass="69338">MSISASCKYTYDPLTSADEFRLILLNQTGADSPVGGLLSIEFVTARFDQAYSYTAISYAWGTDADAEDVQVKGASPRILKITKNLACALRSLRKSDHQVLWIDALCIDQNNVPEKNHQVSRMAEIYRKAIEVVIWLGDAAADSDLAMEFMTNISVKEIEKLAADPRRSKAWKAVAGLMRRSWFKRRWVIQEVAFARHPVLRCGSAVVSWCARDSAPKLDFEIVGHGVLQVASAFLPSQLVIALMPLVGPAAAAAPVVALGPLIYFDQSAIGELRGVGVHSLIAVYDRALPHVRDGDAPRRLCTMEALLSYLPEFEASNGRDVVFALASLAKDYTDFTPDYDESVIRVYKNAVQKAVDTSHSLNIICRPWAQPLTNLPSWILPHSAFPFRRNFQDIYVRQHADTLVCLPHQSIYHASGSARASVSFNEDETRFVLTCRGFQIPDISWVGERAEEGNIPDSWHSSLKGTKIEQKRLEEMYWRTLVVDRDSIGNPPPRWYSLACNNAHELCQDGGLNTTKLLEELGEEGKEISSKLKEFLRRVKAVTWNRRLVRLADDSLGLVPERTMQYDRICILFGCDVPVVLRRTNDDAWEFIGEAFVYGVMDGEALVGPYEDMTYNLV</sequence>
<feature type="domain" description="Heterokaryon incompatibility" evidence="1">
    <location>
        <begin position="53"/>
        <end position="191"/>
    </location>
</feature>
<evidence type="ECO:0000313" key="3">
    <source>
        <dbReference type="Proteomes" id="UP000664132"/>
    </source>
</evidence>
<dbReference type="Proteomes" id="UP000664132">
    <property type="component" value="Unassembled WGS sequence"/>
</dbReference>
<evidence type="ECO:0000313" key="2">
    <source>
        <dbReference type="EMBL" id="KAG4411847.1"/>
    </source>
</evidence>
<name>A0A8H7T290_9HELO</name>
<dbReference type="Pfam" id="PF06985">
    <property type="entry name" value="HET"/>
    <property type="match status" value="1"/>
</dbReference>
<comment type="caution">
    <text evidence="2">The sequence shown here is derived from an EMBL/GenBank/DDBJ whole genome shotgun (WGS) entry which is preliminary data.</text>
</comment>
<dbReference type="PANTHER" id="PTHR24148">
    <property type="entry name" value="ANKYRIN REPEAT DOMAIN-CONTAINING PROTEIN 39 HOMOLOG-RELATED"/>
    <property type="match status" value="1"/>
</dbReference>
<keyword evidence="3" id="KW-1185">Reference proteome</keyword>
<evidence type="ECO:0000259" key="1">
    <source>
        <dbReference type="Pfam" id="PF06985"/>
    </source>
</evidence>
<dbReference type="PANTHER" id="PTHR24148:SF64">
    <property type="entry name" value="HETEROKARYON INCOMPATIBILITY DOMAIN-CONTAINING PROTEIN"/>
    <property type="match status" value="1"/>
</dbReference>
<protein>
    <recommendedName>
        <fullName evidence="1">Heterokaryon incompatibility domain-containing protein</fullName>
    </recommendedName>
</protein>
<dbReference type="InterPro" id="IPR010730">
    <property type="entry name" value="HET"/>
</dbReference>
<proteinExistence type="predicted"/>
<organism evidence="2 3">
    <name type="scientific">Cadophora malorum</name>
    <dbReference type="NCBI Taxonomy" id="108018"/>
    <lineage>
        <taxon>Eukaryota</taxon>
        <taxon>Fungi</taxon>
        <taxon>Dikarya</taxon>
        <taxon>Ascomycota</taxon>
        <taxon>Pezizomycotina</taxon>
        <taxon>Leotiomycetes</taxon>
        <taxon>Helotiales</taxon>
        <taxon>Ploettnerulaceae</taxon>
        <taxon>Cadophora</taxon>
    </lineage>
</organism>
<dbReference type="InterPro" id="IPR052895">
    <property type="entry name" value="HetReg/Transcr_Mod"/>
</dbReference>
<accession>A0A8H7T290</accession>
<dbReference type="OrthoDB" id="3545248at2759"/>
<dbReference type="AlphaFoldDB" id="A0A8H7T290"/>
<dbReference type="Pfam" id="PF26639">
    <property type="entry name" value="Het-6_barrel"/>
    <property type="match status" value="1"/>
</dbReference>
<reference evidence="2" key="1">
    <citation type="submission" date="2021-02" db="EMBL/GenBank/DDBJ databases">
        <title>Genome sequence Cadophora malorum strain M34.</title>
        <authorList>
            <person name="Stefanovic E."/>
            <person name="Vu D."/>
            <person name="Scully C."/>
            <person name="Dijksterhuis J."/>
            <person name="Roader J."/>
            <person name="Houbraken J."/>
        </authorList>
    </citation>
    <scope>NUCLEOTIDE SEQUENCE</scope>
    <source>
        <strain evidence="2">M34</strain>
    </source>
</reference>
<dbReference type="EMBL" id="JAFJYH010000433">
    <property type="protein sequence ID" value="KAG4411847.1"/>
    <property type="molecule type" value="Genomic_DNA"/>
</dbReference>
<gene>
    <name evidence="2" type="ORF">IFR04_015010</name>
</gene>